<dbReference type="InterPro" id="IPR001164">
    <property type="entry name" value="ArfGAP_dom"/>
</dbReference>
<dbReference type="SUPFAM" id="SSF57863">
    <property type="entry name" value="ArfGap/RecO-like zinc finger"/>
    <property type="match status" value="1"/>
</dbReference>
<accession>A0A7R9VKI2</accession>
<evidence type="ECO:0000256" key="5">
    <source>
        <dbReference type="PROSITE-ProRule" id="PRU00288"/>
    </source>
</evidence>
<feature type="domain" description="Arf-GAP" evidence="7">
    <location>
        <begin position="36"/>
        <end position="156"/>
    </location>
</feature>
<evidence type="ECO:0000256" key="6">
    <source>
        <dbReference type="SAM" id="MobiDB-lite"/>
    </source>
</evidence>
<proteinExistence type="predicted"/>
<dbReference type="PRINTS" id="PR00405">
    <property type="entry name" value="REVINTRACTNG"/>
</dbReference>
<feature type="region of interest" description="Disordered" evidence="6">
    <location>
        <begin position="311"/>
        <end position="396"/>
    </location>
</feature>
<dbReference type="EMBL" id="HBED01008156">
    <property type="protein sequence ID" value="CAD8298565.1"/>
    <property type="molecule type" value="Transcribed_RNA"/>
</dbReference>
<feature type="region of interest" description="Disordered" evidence="6">
    <location>
        <begin position="224"/>
        <end position="264"/>
    </location>
</feature>
<keyword evidence="4" id="KW-0862">Zinc</keyword>
<reference evidence="8" key="1">
    <citation type="submission" date="2021-01" db="EMBL/GenBank/DDBJ databases">
        <authorList>
            <person name="Corre E."/>
            <person name="Pelletier E."/>
            <person name="Niang G."/>
            <person name="Scheremetjew M."/>
            <person name="Finn R."/>
            <person name="Kale V."/>
            <person name="Holt S."/>
            <person name="Cochrane G."/>
            <person name="Meng A."/>
            <person name="Brown T."/>
            <person name="Cohen L."/>
        </authorList>
    </citation>
    <scope>NUCLEOTIDE SEQUENCE</scope>
    <source>
        <strain evidence="8">CCMP147</strain>
    </source>
</reference>
<evidence type="ECO:0000256" key="3">
    <source>
        <dbReference type="ARBA" id="ARBA00022771"/>
    </source>
</evidence>
<name>A0A7R9VKI2_9STRA</name>
<dbReference type="GO" id="GO:0005096">
    <property type="term" value="F:GTPase activator activity"/>
    <property type="evidence" value="ECO:0007669"/>
    <property type="project" value="UniProtKB-KW"/>
</dbReference>
<dbReference type="InterPro" id="IPR038508">
    <property type="entry name" value="ArfGAP_dom_sf"/>
</dbReference>
<organism evidence="8">
    <name type="scientific">Pseudictyota dubia</name>
    <dbReference type="NCBI Taxonomy" id="2749911"/>
    <lineage>
        <taxon>Eukaryota</taxon>
        <taxon>Sar</taxon>
        <taxon>Stramenopiles</taxon>
        <taxon>Ochrophyta</taxon>
        <taxon>Bacillariophyta</taxon>
        <taxon>Mediophyceae</taxon>
        <taxon>Biddulphiophycidae</taxon>
        <taxon>Eupodiscales</taxon>
        <taxon>Odontellaceae</taxon>
        <taxon>Pseudictyota</taxon>
    </lineage>
</organism>
<dbReference type="PANTHER" id="PTHR45686:SF4">
    <property type="entry name" value="ADP-RIBOSYLATION FACTOR GTPASE ACTIVATING PROTEIN 3, ISOFORM H"/>
    <property type="match status" value="1"/>
</dbReference>
<dbReference type="Gene3D" id="1.10.220.150">
    <property type="entry name" value="Arf GTPase activating protein"/>
    <property type="match status" value="1"/>
</dbReference>
<feature type="compositionally biased region" description="Basic and acidic residues" evidence="6">
    <location>
        <begin position="311"/>
        <end position="330"/>
    </location>
</feature>
<protein>
    <recommendedName>
        <fullName evidence="7">Arf-GAP domain-containing protein</fullName>
    </recommendedName>
</protein>
<dbReference type="CDD" id="cd08831">
    <property type="entry name" value="ArfGap_ArfGap2_3_like"/>
    <property type="match status" value="1"/>
</dbReference>
<evidence type="ECO:0000259" key="7">
    <source>
        <dbReference type="PROSITE" id="PS50115"/>
    </source>
</evidence>
<evidence type="ECO:0000256" key="1">
    <source>
        <dbReference type="ARBA" id="ARBA00022468"/>
    </source>
</evidence>
<keyword evidence="1" id="KW-0343">GTPase activation</keyword>
<dbReference type="GO" id="GO:0008270">
    <property type="term" value="F:zinc ion binding"/>
    <property type="evidence" value="ECO:0007669"/>
    <property type="project" value="UniProtKB-KW"/>
</dbReference>
<dbReference type="PANTHER" id="PTHR45686">
    <property type="entry name" value="ADP-RIBOSYLATION FACTOR GTPASE ACTIVATING PROTEIN 3, ISOFORM H-RELATED"/>
    <property type="match status" value="1"/>
</dbReference>
<gene>
    <name evidence="8" type="ORF">TDUB1175_LOCUS3982</name>
</gene>
<dbReference type="InterPro" id="IPR037278">
    <property type="entry name" value="ARFGAP/RecO"/>
</dbReference>
<dbReference type="SMART" id="SM00105">
    <property type="entry name" value="ArfGap"/>
    <property type="match status" value="1"/>
</dbReference>
<dbReference type="Pfam" id="PF01412">
    <property type="entry name" value="ArfGap"/>
    <property type="match status" value="1"/>
</dbReference>
<sequence>MSAATYKTQSSGNIRDDGTVTAAGKGQVCIPSAEKNAQFKKLKGIPENTVCFDCPNTRPTWASVNHGVFLCLDCSATHRNMGVHLTFVRSVDLDEWTQRQIDAMRIGGNKNARAFFRKHGFTDLHGGKADKKYKSKAAVSYRSELAKLVEAEAAKRGEATVTENSGGGSSLLDNLDDAMKKQHDEEARRKIAAARNNGGAGSAGVLHAVNRKASDLEGAKKLQVTPPNSGQFKLNPPGAGATGGTGAGPKLVLRKPSSRSSTGSKILTKKMSSGLSTKLRVNKLSVGTGAGTKDDDGFEDVAETQKRVVEAEREAKQTKDDEEMARKLQTELDMGGDSGGNTNGTTNKTGPKPVPLTKDEPETKTTTPNPPAKKVSNMEDNMNRLKNMTGDFFSGV</sequence>
<dbReference type="GO" id="GO:0000139">
    <property type="term" value="C:Golgi membrane"/>
    <property type="evidence" value="ECO:0007669"/>
    <property type="project" value="GOC"/>
</dbReference>
<dbReference type="PROSITE" id="PS50115">
    <property type="entry name" value="ARFGAP"/>
    <property type="match status" value="1"/>
</dbReference>
<evidence type="ECO:0000256" key="4">
    <source>
        <dbReference type="ARBA" id="ARBA00022833"/>
    </source>
</evidence>
<dbReference type="AlphaFoldDB" id="A0A7R9VKI2"/>
<evidence type="ECO:0000313" key="8">
    <source>
        <dbReference type="EMBL" id="CAD8298565.1"/>
    </source>
</evidence>
<dbReference type="GO" id="GO:0048205">
    <property type="term" value="P:COPI coating of Golgi vesicle"/>
    <property type="evidence" value="ECO:0007669"/>
    <property type="project" value="TreeGrafter"/>
</dbReference>
<keyword evidence="2" id="KW-0479">Metal-binding</keyword>
<feature type="region of interest" description="Disordered" evidence="6">
    <location>
        <begin position="154"/>
        <end position="174"/>
    </location>
</feature>
<evidence type="ECO:0000256" key="2">
    <source>
        <dbReference type="ARBA" id="ARBA00022723"/>
    </source>
</evidence>
<keyword evidence="3 5" id="KW-0863">Zinc-finger</keyword>